<name>A0A948TER9_9GAMM</name>
<dbReference type="EMBL" id="JAHLFE010000025">
    <property type="protein sequence ID" value="MBU3843526.1"/>
    <property type="molecule type" value="Genomic_DNA"/>
</dbReference>
<dbReference type="PANTHER" id="PTHR30634">
    <property type="entry name" value="OUTER MEMBRANE LOLAB LIPOPROTEIN INSERTION APPARATUS"/>
    <property type="match status" value="1"/>
</dbReference>
<dbReference type="Proteomes" id="UP000733611">
    <property type="component" value="Unassembled WGS sequence"/>
</dbReference>
<dbReference type="SMART" id="SM00327">
    <property type="entry name" value="VWA"/>
    <property type="match status" value="1"/>
</dbReference>
<protein>
    <submittedName>
        <fullName evidence="3">VWA domain-containing protein</fullName>
    </submittedName>
</protein>
<feature type="region of interest" description="Disordered" evidence="1">
    <location>
        <begin position="53"/>
        <end position="72"/>
    </location>
</feature>
<dbReference type="Gene3D" id="3.40.50.410">
    <property type="entry name" value="von Willebrand factor, type A domain"/>
    <property type="match status" value="1"/>
</dbReference>
<dbReference type="InterPro" id="IPR036465">
    <property type="entry name" value="vWFA_dom_sf"/>
</dbReference>
<feature type="domain" description="VWFA" evidence="2">
    <location>
        <begin position="221"/>
        <end position="380"/>
    </location>
</feature>
<organism evidence="3 4">
    <name type="scientific">Candidatus Anaerobiospirillum pullicola</name>
    <dbReference type="NCBI Taxonomy" id="2838451"/>
    <lineage>
        <taxon>Bacteria</taxon>
        <taxon>Pseudomonadati</taxon>
        <taxon>Pseudomonadota</taxon>
        <taxon>Gammaproteobacteria</taxon>
        <taxon>Aeromonadales</taxon>
        <taxon>Succinivibrionaceae</taxon>
        <taxon>Anaerobiospirillum</taxon>
    </lineage>
</organism>
<dbReference type="InterPro" id="IPR050458">
    <property type="entry name" value="LolB"/>
</dbReference>
<dbReference type="SUPFAM" id="SSF53300">
    <property type="entry name" value="vWA-like"/>
    <property type="match status" value="1"/>
</dbReference>
<proteinExistence type="predicted"/>
<feature type="compositionally biased region" description="Gly residues" evidence="1">
    <location>
        <begin position="56"/>
        <end position="69"/>
    </location>
</feature>
<dbReference type="AlphaFoldDB" id="A0A948TER9"/>
<sequence>MEGENLTRWRLALGGDDKADGTGATLSEEQERLDMALAALYDGDMSRYKRFKGKGKGAGAGNGKGGRQGGSASSAPYVATWLGEIRELFPQSMVKVLQQDAIDRLHLRELLLEPEMLENVVPDVHLVATIMSLGQLIPEKNKELVRQVIATVVEQLLQKLRMSTEQAVTGALNKSARKRNPRANEINWDATIRKNLRHYQSDLHTIIPEELVGYGRKGRKLKDIILCIDQSGSMGTSVVYSAVFGAVLASIPAVSTRMVVFDTSVVDLSDKLHDPVDVLLGVQLGGGTDINQALTYCQGLVHRPDDTIMVVITDLYEGGDRKQMYKRFADLVASGVQVVVLLALSDDGAPFYDQEAAQFLANLGICAFACTPDKFPDLMGAVINKQDLSLWVAQNINDNVQL</sequence>
<reference evidence="3" key="1">
    <citation type="journal article" date="2021" name="PeerJ">
        <title>Extensive microbial diversity within the chicken gut microbiome revealed by metagenomics and culture.</title>
        <authorList>
            <person name="Gilroy R."/>
            <person name="Ravi A."/>
            <person name="Getino M."/>
            <person name="Pursley I."/>
            <person name="Horton D.L."/>
            <person name="Alikhan N.F."/>
            <person name="Baker D."/>
            <person name="Gharbi K."/>
            <person name="Hall N."/>
            <person name="Watson M."/>
            <person name="Adriaenssens E.M."/>
            <person name="Foster-Nyarko E."/>
            <person name="Jarju S."/>
            <person name="Secka A."/>
            <person name="Antonio M."/>
            <person name="Oren A."/>
            <person name="Chaudhuri R.R."/>
            <person name="La Ragione R."/>
            <person name="Hildebrand F."/>
            <person name="Pallen M.J."/>
        </authorList>
    </citation>
    <scope>NUCLEOTIDE SEQUENCE</scope>
    <source>
        <strain evidence="3">378</strain>
    </source>
</reference>
<dbReference type="Pfam" id="PF05762">
    <property type="entry name" value="VWA_CoxE"/>
    <property type="match status" value="1"/>
</dbReference>
<comment type="caution">
    <text evidence="3">The sequence shown here is derived from an EMBL/GenBank/DDBJ whole genome shotgun (WGS) entry which is preliminary data.</text>
</comment>
<evidence type="ECO:0000259" key="2">
    <source>
        <dbReference type="SMART" id="SM00327"/>
    </source>
</evidence>
<accession>A0A948TER9</accession>
<dbReference type="CDD" id="cd01462">
    <property type="entry name" value="VWA_YIEM_type"/>
    <property type="match status" value="1"/>
</dbReference>
<evidence type="ECO:0000313" key="4">
    <source>
        <dbReference type="Proteomes" id="UP000733611"/>
    </source>
</evidence>
<evidence type="ECO:0000313" key="3">
    <source>
        <dbReference type="EMBL" id="MBU3843526.1"/>
    </source>
</evidence>
<evidence type="ECO:0000256" key="1">
    <source>
        <dbReference type="SAM" id="MobiDB-lite"/>
    </source>
</evidence>
<dbReference type="InterPro" id="IPR002035">
    <property type="entry name" value="VWF_A"/>
</dbReference>
<dbReference type="InterPro" id="IPR008912">
    <property type="entry name" value="Uncharacterised_CoxE"/>
</dbReference>
<dbReference type="PANTHER" id="PTHR30634:SF16">
    <property type="entry name" value="OUTER-MEMBRANE LIPOPROTEIN LOLB"/>
    <property type="match status" value="1"/>
</dbReference>
<reference evidence="3" key="2">
    <citation type="submission" date="2021-04" db="EMBL/GenBank/DDBJ databases">
        <authorList>
            <person name="Gilroy R."/>
        </authorList>
    </citation>
    <scope>NUCLEOTIDE SEQUENCE</scope>
    <source>
        <strain evidence="3">378</strain>
    </source>
</reference>
<gene>
    <name evidence="3" type="ORF">H9847_01435</name>
</gene>